<sequence>MTLKTTDEFLEFTTLPLDGLGPSGVVAGFAAAASGFGDSSVFAACLLAGAGLFGDVAGLYRSANFPVGMIEISILNFGDKVLASNNKSSPSHFVVNLHK</sequence>
<keyword evidence="1" id="KW-1185">Reference proteome</keyword>
<accession>A0A915JPX8</accession>
<evidence type="ECO:0000313" key="2">
    <source>
        <dbReference type="WBParaSite" id="nRc.2.0.1.t28157-RA"/>
    </source>
</evidence>
<organism evidence="1 2">
    <name type="scientific">Romanomermis culicivorax</name>
    <name type="common">Nematode worm</name>
    <dbReference type="NCBI Taxonomy" id="13658"/>
    <lineage>
        <taxon>Eukaryota</taxon>
        <taxon>Metazoa</taxon>
        <taxon>Ecdysozoa</taxon>
        <taxon>Nematoda</taxon>
        <taxon>Enoplea</taxon>
        <taxon>Dorylaimia</taxon>
        <taxon>Mermithida</taxon>
        <taxon>Mermithoidea</taxon>
        <taxon>Mermithidae</taxon>
        <taxon>Romanomermis</taxon>
    </lineage>
</organism>
<proteinExistence type="predicted"/>
<protein>
    <submittedName>
        <fullName evidence="2">Uncharacterized protein</fullName>
    </submittedName>
</protein>
<evidence type="ECO:0000313" key="1">
    <source>
        <dbReference type="Proteomes" id="UP000887565"/>
    </source>
</evidence>
<dbReference type="WBParaSite" id="nRc.2.0.1.t28157-RA">
    <property type="protein sequence ID" value="nRc.2.0.1.t28157-RA"/>
    <property type="gene ID" value="nRc.2.0.1.g28157"/>
</dbReference>
<reference evidence="2" key="1">
    <citation type="submission" date="2022-11" db="UniProtKB">
        <authorList>
            <consortium name="WormBaseParasite"/>
        </authorList>
    </citation>
    <scope>IDENTIFICATION</scope>
</reference>
<dbReference type="AlphaFoldDB" id="A0A915JPX8"/>
<name>A0A915JPX8_ROMCU</name>
<dbReference type="Proteomes" id="UP000887565">
    <property type="component" value="Unplaced"/>
</dbReference>